<protein>
    <submittedName>
        <fullName evidence="1">Uncharacterized protein</fullName>
    </submittedName>
</protein>
<dbReference type="EMBL" id="JAWDGP010006967">
    <property type="protein sequence ID" value="KAK3732364.1"/>
    <property type="molecule type" value="Genomic_DNA"/>
</dbReference>
<evidence type="ECO:0000313" key="1">
    <source>
        <dbReference type="EMBL" id="KAK3732364.1"/>
    </source>
</evidence>
<organism evidence="1 2">
    <name type="scientific">Elysia crispata</name>
    <name type="common">lettuce slug</name>
    <dbReference type="NCBI Taxonomy" id="231223"/>
    <lineage>
        <taxon>Eukaryota</taxon>
        <taxon>Metazoa</taxon>
        <taxon>Spiralia</taxon>
        <taxon>Lophotrochozoa</taxon>
        <taxon>Mollusca</taxon>
        <taxon>Gastropoda</taxon>
        <taxon>Heterobranchia</taxon>
        <taxon>Euthyneura</taxon>
        <taxon>Panpulmonata</taxon>
        <taxon>Sacoglossa</taxon>
        <taxon>Placobranchoidea</taxon>
        <taxon>Plakobranchidae</taxon>
        <taxon>Elysia</taxon>
    </lineage>
</organism>
<sequence length="108" mass="12006">MNHNHSDLPFGLIEITKGGQIMNHNHSDLASGSLREDFLGAAVSSLSPVLLLPANTGWFNALNIKFQHVPTYREVNLAEETVASLREGSHHATTQQIRRRIGLNMQHQ</sequence>
<name>A0AAE0Y4K6_9GAST</name>
<comment type="caution">
    <text evidence="1">The sequence shown here is derived from an EMBL/GenBank/DDBJ whole genome shotgun (WGS) entry which is preliminary data.</text>
</comment>
<accession>A0AAE0Y4K6</accession>
<keyword evidence="2" id="KW-1185">Reference proteome</keyword>
<gene>
    <name evidence="1" type="ORF">RRG08_066415</name>
</gene>
<reference evidence="1" key="1">
    <citation type="journal article" date="2023" name="G3 (Bethesda)">
        <title>A reference genome for the long-term kleptoplast-retaining sea slug Elysia crispata morphotype clarki.</title>
        <authorList>
            <person name="Eastman K.E."/>
            <person name="Pendleton A.L."/>
            <person name="Shaikh M.A."/>
            <person name="Suttiyut T."/>
            <person name="Ogas R."/>
            <person name="Tomko P."/>
            <person name="Gavelis G."/>
            <person name="Widhalm J.R."/>
            <person name="Wisecaver J.H."/>
        </authorList>
    </citation>
    <scope>NUCLEOTIDE SEQUENCE</scope>
    <source>
        <strain evidence="1">ECLA1</strain>
    </source>
</reference>
<dbReference type="Proteomes" id="UP001283361">
    <property type="component" value="Unassembled WGS sequence"/>
</dbReference>
<evidence type="ECO:0000313" key="2">
    <source>
        <dbReference type="Proteomes" id="UP001283361"/>
    </source>
</evidence>
<dbReference type="AlphaFoldDB" id="A0AAE0Y4K6"/>
<proteinExistence type="predicted"/>